<organism evidence="10 11">
    <name type="scientific">Adhaeribacter aerolatus</name>
    <dbReference type="NCBI Taxonomy" id="670289"/>
    <lineage>
        <taxon>Bacteria</taxon>
        <taxon>Pseudomonadati</taxon>
        <taxon>Bacteroidota</taxon>
        <taxon>Cytophagia</taxon>
        <taxon>Cytophagales</taxon>
        <taxon>Hymenobacteraceae</taxon>
        <taxon>Adhaeribacter</taxon>
    </lineage>
</organism>
<sequence length="485" mass="53490">MKVKLIWLALTGSLMVSYASAQKAPLNNKAERPNVVLIFADDMGYGDLGSYGTLAYSTPNLDKLAAEGRRFTNFNVAHAICSASRAALLTGCYANRVSIEGALSPLATVGLNPEEETIAEILKKRGYATAIFGKWHLGHHQKFLPLQQGFDEYVGLPYSNDMWHLNYDGTKATPETNARKASFPPLPLIRGNEKFREINTLEDQAELTTIYTEQAVGFIQKNKSKPFFLYMPHSMPHVPLAVSSKFKGKSKQGLYGDVLMEIDWSVGQVLQALEQNGLTKNTLVIFTSDNGPWFNFGNHAGSTGGLREGKATTWEGGHRVPAIMKWPGHIPPGTVCNELAATIDILPTLAAISGAALPQKKIDGVNIVSLLTGQPQANPRKAFYYYGNGLEGVRQEQWKLMLPHTYRTYEGFMPGHNGVPGKTGEQKTDFALYDLRRDPGERYDVKEMYPDIVTELKALADVARKDLGDEILKITGENVREPGKL</sequence>
<evidence type="ECO:0000313" key="11">
    <source>
        <dbReference type="Proteomes" id="UP000321532"/>
    </source>
</evidence>
<dbReference type="FunFam" id="3.40.720.10:FF:000023">
    <property type="entry name" value="Arylsulfatase A"/>
    <property type="match status" value="1"/>
</dbReference>
<keyword evidence="5" id="KW-0378">Hydrolase</keyword>
<dbReference type="Pfam" id="PF00884">
    <property type="entry name" value="Sulfatase"/>
    <property type="match status" value="1"/>
</dbReference>
<keyword evidence="4 8" id="KW-0732">Signal</keyword>
<dbReference type="InterPro" id="IPR000917">
    <property type="entry name" value="Sulfatase_N"/>
</dbReference>
<comment type="cofactor">
    <cofactor evidence="1">
        <name>Ca(2+)</name>
        <dbReference type="ChEBI" id="CHEBI:29108"/>
    </cofactor>
</comment>
<name>A0A512B3B3_9BACT</name>
<evidence type="ECO:0000256" key="3">
    <source>
        <dbReference type="ARBA" id="ARBA00022723"/>
    </source>
</evidence>
<proteinExistence type="inferred from homology"/>
<dbReference type="EMBL" id="BJYS01000037">
    <property type="protein sequence ID" value="GEO06453.1"/>
    <property type="molecule type" value="Genomic_DNA"/>
</dbReference>
<keyword evidence="11" id="KW-1185">Reference proteome</keyword>
<protein>
    <submittedName>
        <fullName evidence="10">Arylsulfatase</fullName>
    </submittedName>
</protein>
<dbReference type="Pfam" id="PF14707">
    <property type="entry name" value="Sulfatase_C"/>
    <property type="match status" value="1"/>
</dbReference>
<dbReference type="PANTHER" id="PTHR42693">
    <property type="entry name" value="ARYLSULFATASE FAMILY MEMBER"/>
    <property type="match status" value="1"/>
</dbReference>
<gene>
    <name evidence="10" type="primary">arsA_3</name>
    <name evidence="10" type="ORF">AAE02nite_41170</name>
</gene>
<keyword evidence="7" id="KW-0325">Glycoprotein</keyword>
<evidence type="ECO:0000256" key="2">
    <source>
        <dbReference type="ARBA" id="ARBA00008779"/>
    </source>
</evidence>
<dbReference type="RefSeq" id="WP_146902510.1">
    <property type="nucleotide sequence ID" value="NZ_BJYS01000037.1"/>
</dbReference>
<evidence type="ECO:0000256" key="4">
    <source>
        <dbReference type="ARBA" id="ARBA00022729"/>
    </source>
</evidence>
<evidence type="ECO:0000259" key="9">
    <source>
        <dbReference type="Pfam" id="PF00884"/>
    </source>
</evidence>
<reference evidence="10 11" key="1">
    <citation type="submission" date="2019-07" db="EMBL/GenBank/DDBJ databases">
        <title>Whole genome shotgun sequence of Adhaeribacter aerolatus NBRC 106133.</title>
        <authorList>
            <person name="Hosoyama A."/>
            <person name="Uohara A."/>
            <person name="Ohji S."/>
            <person name="Ichikawa N."/>
        </authorList>
    </citation>
    <scope>NUCLEOTIDE SEQUENCE [LARGE SCALE GENOMIC DNA]</scope>
    <source>
        <strain evidence="10 11">NBRC 106133</strain>
    </source>
</reference>
<evidence type="ECO:0000256" key="6">
    <source>
        <dbReference type="ARBA" id="ARBA00022837"/>
    </source>
</evidence>
<dbReference type="InterPro" id="IPR017850">
    <property type="entry name" value="Alkaline_phosphatase_core_sf"/>
</dbReference>
<accession>A0A512B3B3</accession>
<feature type="signal peptide" evidence="8">
    <location>
        <begin position="1"/>
        <end position="21"/>
    </location>
</feature>
<feature type="domain" description="Sulfatase N-terminal" evidence="9">
    <location>
        <begin position="33"/>
        <end position="354"/>
    </location>
</feature>
<comment type="similarity">
    <text evidence="2">Belongs to the sulfatase family.</text>
</comment>
<dbReference type="AlphaFoldDB" id="A0A512B3B3"/>
<keyword evidence="3" id="KW-0479">Metal-binding</keyword>
<dbReference type="GO" id="GO:0046872">
    <property type="term" value="F:metal ion binding"/>
    <property type="evidence" value="ECO:0007669"/>
    <property type="project" value="UniProtKB-KW"/>
</dbReference>
<feature type="chain" id="PRO_5021714265" evidence="8">
    <location>
        <begin position="22"/>
        <end position="485"/>
    </location>
</feature>
<dbReference type="Gene3D" id="3.30.1120.10">
    <property type="match status" value="1"/>
</dbReference>
<dbReference type="OrthoDB" id="976866at2"/>
<evidence type="ECO:0000256" key="1">
    <source>
        <dbReference type="ARBA" id="ARBA00001913"/>
    </source>
</evidence>
<keyword evidence="6" id="KW-0106">Calcium</keyword>
<dbReference type="PANTHER" id="PTHR42693:SF53">
    <property type="entry name" value="ENDO-4-O-SULFATASE"/>
    <property type="match status" value="1"/>
</dbReference>
<evidence type="ECO:0000256" key="5">
    <source>
        <dbReference type="ARBA" id="ARBA00022801"/>
    </source>
</evidence>
<dbReference type="SUPFAM" id="SSF53649">
    <property type="entry name" value="Alkaline phosphatase-like"/>
    <property type="match status" value="1"/>
</dbReference>
<dbReference type="Gene3D" id="3.40.720.10">
    <property type="entry name" value="Alkaline Phosphatase, subunit A"/>
    <property type="match status" value="1"/>
</dbReference>
<dbReference type="GO" id="GO:0004065">
    <property type="term" value="F:arylsulfatase activity"/>
    <property type="evidence" value="ECO:0007669"/>
    <property type="project" value="TreeGrafter"/>
</dbReference>
<comment type="caution">
    <text evidence="10">The sequence shown here is derived from an EMBL/GenBank/DDBJ whole genome shotgun (WGS) entry which is preliminary data.</text>
</comment>
<evidence type="ECO:0000256" key="8">
    <source>
        <dbReference type="SAM" id="SignalP"/>
    </source>
</evidence>
<evidence type="ECO:0000313" key="10">
    <source>
        <dbReference type="EMBL" id="GEO06453.1"/>
    </source>
</evidence>
<dbReference type="InterPro" id="IPR050738">
    <property type="entry name" value="Sulfatase"/>
</dbReference>
<dbReference type="Proteomes" id="UP000321532">
    <property type="component" value="Unassembled WGS sequence"/>
</dbReference>
<dbReference type="CDD" id="cd16026">
    <property type="entry name" value="GALNS_like"/>
    <property type="match status" value="1"/>
</dbReference>
<evidence type="ECO:0000256" key="7">
    <source>
        <dbReference type="ARBA" id="ARBA00023180"/>
    </source>
</evidence>